<evidence type="ECO:0000313" key="2">
    <source>
        <dbReference type="Proteomes" id="UP001159363"/>
    </source>
</evidence>
<dbReference type="EMBL" id="JARBHB010000009">
    <property type="protein sequence ID" value="KAJ8875010.1"/>
    <property type="molecule type" value="Genomic_DNA"/>
</dbReference>
<proteinExistence type="predicted"/>
<dbReference type="PANTHER" id="PTHR37984">
    <property type="entry name" value="PROTEIN CBG26694"/>
    <property type="match status" value="1"/>
</dbReference>
<gene>
    <name evidence="1" type="ORF">PR048_022900</name>
</gene>
<dbReference type="PANTHER" id="PTHR37984:SF5">
    <property type="entry name" value="PROTEIN NYNRIN-LIKE"/>
    <property type="match status" value="1"/>
</dbReference>
<keyword evidence="2" id="KW-1185">Reference proteome</keyword>
<comment type="caution">
    <text evidence="1">The sequence shown here is derived from an EMBL/GenBank/DDBJ whole genome shotgun (WGS) entry which is preliminary data.</text>
</comment>
<protein>
    <submittedName>
        <fullName evidence="1">Uncharacterized protein</fullName>
    </submittedName>
</protein>
<sequence>MFIELINVLNKNIVPTINPMVCYDKFVNRRQLPGEEAVAYMSELRRLASSCRGHDGNKCVGPLTAMKALEVVQFVERCEENVIEVRNSCVGDVHKFHAIGSGNRVFLPPSFGSTFNKNVTCFRCAESGLLQKLVSRGTSQCCSLQRLIMQILLTMSQLHLPHHSFATKCGFVTPKVPMPHHSTMKAYSCYLIVLRVCIQCQCLYKSTMFSYSLPVGLRTWASLSLTIIEEFQDVVKYKHFTCNLPVLVMDGIGPNFLGHISIQGVHFLSTDTSYAGMCNEAFSHTIMNLPAVSGHGRGCYKGPPLHIDINPAAVPVYQQARSVACPLTTKMDEAIAANMKREVWIPEPHQSLVLKYNGILRLCADYKGTMKRALSLDTNKSPTVDQVLSDGCIYGTIDLEEAYT</sequence>
<accession>A0ABQ9GSM8</accession>
<evidence type="ECO:0000313" key="1">
    <source>
        <dbReference type="EMBL" id="KAJ8875010.1"/>
    </source>
</evidence>
<organism evidence="1 2">
    <name type="scientific">Dryococelus australis</name>
    <dbReference type="NCBI Taxonomy" id="614101"/>
    <lineage>
        <taxon>Eukaryota</taxon>
        <taxon>Metazoa</taxon>
        <taxon>Ecdysozoa</taxon>
        <taxon>Arthropoda</taxon>
        <taxon>Hexapoda</taxon>
        <taxon>Insecta</taxon>
        <taxon>Pterygota</taxon>
        <taxon>Neoptera</taxon>
        <taxon>Polyneoptera</taxon>
        <taxon>Phasmatodea</taxon>
        <taxon>Verophasmatodea</taxon>
        <taxon>Anareolatae</taxon>
        <taxon>Phasmatidae</taxon>
        <taxon>Eurycanthinae</taxon>
        <taxon>Dryococelus</taxon>
    </lineage>
</organism>
<dbReference type="InterPro" id="IPR050951">
    <property type="entry name" value="Retrovirus_Pol_polyprotein"/>
</dbReference>
<name>A0ABQ9GSM8_9NEOP</name>
<dbReference type="Proteomes" id="UP001159363">
    <property type="component" value="Chromosome 8"/>
</dbReference>
<reference evidence="1 2" key="1">
    <citation type="submission" date="2023-02" db="EMBL/GenBank/DDBJ databases">
        <title>LHISI_Scaffold_Assembly.</title>
        <authorList>
            <person name="Stuart O.P."/>
            <person name="Cleave R."/>
            <person name="Magrath M.J.L."/>
            <person name="Mikheyev A.S."/>
        </authorList>
    </citation>
    <scope>NUCLEOTIDE SEQUENCE [LARGE SCALE GENOMIC DNA]</scope>
    <source>
        <strain evidence="1">Daus_M_001</strain>
        <tissue evidence="1">Leg muscle</tissue>
    </source>
</reference>